<dbReference type="InterPro" id="IPR050155">
    <property type="entry name" value="HAD-like_hydrolase_sf"/>
</dbReference>
<evidence type="ECO:0000313" key="1">
    <source>
        <dbReference type="EMBL" id="SJZ71495.1"/>
    </source>
</evidence>
<dbReference type="PANTHER" id="PTHR43434:SF20">
    <property type="entry name" value="5'-NUCLEOTIDASE"/>
    <property type="match status" value="1"/>
</dbReference>
<dbReference type="OrthoDB" id="9792518at2"/>
<dbReference type="SFLD" id="SFLDG01129">
    <property type="entry name" value="C1.5:_HAD__Beta-PGM__Phosphata"/>
    <property type="match status" value="1"/>
</dbReference>
<dbReference type="STRING" id="263852.SAMN02745116_01234"/>
<dbReference type="InterPro" id="IPR023198">
    <property type="entry name" value="PGP-like_dom2"/>
</dbReference>
<evidence type="ECO:0000313" key="2">
    <source>
        <dbReference type="Proteomes" id="UP000190328"/>
    </source>
</evidence>
<dbReference type="Gene3D" id="3.40.50.1000">
    <property type="entry name" value="HAD superfamily/HAD-like"/>
    <property type="match status" value="1"/>
</dbReference>
<dbReference type="InterPro" id="IPR023214">
    <property type="entry name" value="HAD_sf"/>
</dbReference>
<dbReference type="Proteomes" id="UP000190328">
    <property type="component" value="Unassembled WGS sequence"/>
</dbReference>
<protein>
    <submittedName>
        <fullName evidence="1">Phosphoglycolate phosphatase</fullName>
    </submittedName>
</protein>
<dbReference type="PANTHER" id="PTHR43434">
    <property type="entry name" value="PHOSPHOGLYCOLATE PHOSPHATASE"/>
    <property type="match status" value="1"/>
</dbReference>
<name>A0A1T4MXI7_9ENTE</name>
<reference evidence="1 2" key="1">
    <citation type="submission" date="2017-02" db="EMBL/GenBank/DDBJ databases">
        <authorList>
            <person name="Peterson S.W."/>
        </authorList>
    </citation>
    <scope>NUCLEOTIDE SEQUENCE [LARGE SCALE GENOMIC DNA]</scope>
    <source>
        <strain evidence="1 2">ATCC BAA-1030</strain>
    </source>
</reference>
<dbReference type="EMBL" id="FUXI01000012">
    <property type="protein sequence ID" value="SJZ71495.1"/>
    <property type="molecule type" value="Genomic_DNA"/>
</dbReference>
<dbReference type="Gene3D" id="1.10.150.240">
    <property type="entry name" value="Putative phosphatase, domain 2"/>
    <property type="match status" value="1"/>
</dbReference>
<gene>
    <name evidence="1" type="ORF">SAMN02745116_01234</name>
</gene>
<dbReference type="FunFam" id="3.40.50.1000:FF:000022">
    <property type="entry name" value="Phosphoglycolate phosphatase"/>
    <property type="match status" value="1"/>
</dbReference>
<dbReference type="InterPro" id="IPR041492">
    <property type="entry name" value="HAD_2"/>
</dbReference>
<dbReference type="GO" id="GO:0005829">
    <property type="term" value="C:cytosol"/>
    <property type="evidence" value="ECO:0007669"/>
    <property type="project" value="TreeGrafter"/>
</dbReference>
<dbReference type="Pfam" id="PF13419">
    <property type="entry name" value="HAD_2"/>
    <property type="match status" value="1"/>
</dbReference>
<keyword evidence="2" id="KW-1185">Reference proteome</keyword>
<dbReference type="AlphaFoldDB" id="A0A1T4MXI7"/>
<dbReference type="InterPro" id="IPR036412">
    <property type="entry name" value="HAD-like_sf"/>
</dbReference>
<sequence>MKDYDYYFFDLDGTLIDSSEGIIHSIQYAIEKMEIPVSQDLDYYLFIGPPIIESFQSFLSLDEKRAREAISLYRECFKDKGIVENKIYDGMVECLSKLKESGKKLAIATSKPEIFAKQIVEFLQLEEYFDGVFGATLDDGVRSEKADVIGYAMENLGVNHEANILMIGDRKHDILGAKENNLDSAGVLWGFGSATELETCQPDYILSSPLALLSLEE</sequence>
<dbReference type="RefSeq" id="WP_078807168.1">
    <property type="nucleotide sequence ID" value="NZ_FUXI01000012.1"/>
</dbReference>
<proteinExistence type="predicted"/>
<dbReference type="GO" id="GO:0004713">
    <property type="term" value="F:protein tyrosine kinase activity"/>
    <property type="evidence" value="ECO:0007669"/>
    <property type="project" value="TreeGrafter"/>
</dbReference>
<dbReference type="SUPFAM" id="SSF56784">
    <property type="entry name" value="HAD-like"/>
    <property type="match status" value="1"/>
</dbReference>
<dbReference type="SFLD" id="SFLDS00003">
    <property type="entry name" value="Haloacid_Dehalogenase"/>
    <property type="match status" value="1"/>
</dbReference>
<accession>A0A1T4MXI7</accession>
<organism evidence="1 2">
    <name type="scientific">Pilibacter termitis</name>
    <dbReference type="NCBI Taxonomy" id="263852"/>
    <lineage>
        <taxon>Bacteria</taxon>
        <taxon>Bacillati</taxon>
        <taxon>Bacillota</taxon>
        <taxon>Bacilli</taxon>
        <taxon>Lactobacillales</taxon>
        <taxon>Enterococcaceae</taxon>
        <taxon>Pilibacter</taxon>
    </lineage>
</organism>